<dbReference type="InParanoid" id="A0A2G5DLF9"/>
<evidence type="ECO:0000313" key="3">
    <source>
        <dbReference type="Proteomes" id="UP000230069"/>
    </source>
</evidence>
<dbReference type="PANTHER" id="PTHR38926:SF13">
    <property type="entry name" value="F-BOX DOMAIN CONTAINING PROTEIN, EXPRESSED"/>
    <property type="match status" value="1"/>
</dbReference>
<dbReference type="Pfam" id="PF12937">
    <property type="entry name" value="F-box-like"/>
    <property type="match status" value="1"/>
</dbReference>
<feature type="domain" description="F-box" evidence="1">
    <location>
        <begin position="18"/>
        <end position="58"/>
    </location>
</feature>
<dbReference type="InterPro" id="IPR036047">
    <property type="entry name" value="F-box-like_dom_sf"/>
</dbReference>
<evidence type="ECO:0000313" key="2">
    <source>
        <dbReference type="EMBL" id="PIA44348.1"/>
    </source>
</evidence>
<keyword evidence="3" id="KW-1185">Reference proteome</keyword>
<dbReference type="EMBL" id="KZ305034">
    <property type="protein sequence ID" value="PIA44348.1"/>
    <property type="molecule type" value="Genomic_DNA"/>
</dbReference>
<dbReference type="PANTHER" id="PTHR38926">
    <property type="entry name" value="F-BOX DOMAIN CONTAINING PROTEIN, EXPRESSED"/>
    <property type="match status" value="1"/>
</dbReference>
<protein>
    <recommendedName>
        <fullName evidence="1">F-box domain-containing protein</fullName>
    </recommendedName>
</protein>
<dbReference type="Proteomes" id="UP000230069">
    <property type="component" value="Unassembled WGS sequence"/>
</dbReference>
<dbReference type="SUPFAM" id="SSF81383">
    <property type="entry name" value="F-box domain"/>
    <property type="match status" value="1"/>
</dbReference>
<dbReference type="STRING" id="218851.A0A2G5DLF9"/>
<reference evidence="2 3" key="1">
    <citation type="submission" date="2017-09" db="EMBL/GenBank/DDBJ databases">
        <title>WGS assembly of Aquilegia coerulea Goldsmith.</title>
        <authorList>
            <person name="Hodges S."/>
            <person name="Kramer E."/>
            <person name="Nordborg M."/>
            <person name="Tomkins J."/>
            <person name="Borevitz J."/>
            <person name="Derieg N."/>
            <person name="Yan J."/>
            <person name="Mihaltcheva S."/>
            <person name="Hayes R.D."/>
            <person name="Rokhsar D."/>
        </authorList>
    </citation>
    <scope>NUCLEOTIDE SEQUENCE [LARGE SCALE GENOMIC DNA]</scope>
    <source>
        <strain evidence="3">cv. Goldsmith</strain>
    </source>
</reference>
<dbReference type="OrthoDB" id="1929062at2759"/>
<accession>A0A2G5DLF9</accession>
<dbReference type="SUPFAM" id="SSF52047">
    <property type="entry name" value="RNI-like"/>
    <property type="match status" value="1"/>
</dbReference>
<dbReference type="Gene3D" id="3.80.10.10">
    <property type="entry name" value="Ribonuclease Inhibitor"/>
    <property type="match status" value="1"/>
</dbReference>
<dbReference type="InterPro" id="IPR032675">
    <property type="entry name" value="LRR_dom_sf"/>
</dbReference>
<organism evidence="2 3">
    <name type="scientific">Aquilegia coerulea</name>
    <name type="common">Rocky mountain columbine</name>
    <dbReference type="NCBI Taxonomy" id="218851"/>
    <lineage>
        <taxon>Eukaryota</taxon>
        <taxon>Viridiplantae</taxon>
        <taxon>Streptophyta</taxon>
        <taxon>Embryophyta</taxon>
        <taxon>Tracheophyta</taxon>
        <taxon>Spermatophyta</taxon>
        <taxon>Magnoliopsida</taxon>
        <taxon>Ranunculales</taxon>
        <taxon>Ranunculaceae</taxon>
        <taxon>Thalictroideae</taxon>
        <taxon>Aquilegia</taxon>
    </lineage>
</organism>
<dbReference type="Gene3D" id="1.20.1280.50">
    <property type="match status" value="1"/>
</dbReference>
<dbReference type="AlphaFoldDB" id="A0A2G5DLF9"/>
<evidence type="ECO:0000259" key="1">
    <source>
        <dbReference type="Pfam" id="PF12937"/>
    </source>
</evidence>
<name>A0A2G5DLF9_AQUCA</name>
<sequence>MGEKIGDSIRKWEDLEIDVLLTIYGKLDPKDMIMGAPLCCSSWYKVSKDVSLWRHVDLAQFYPMLIEIDEYDSVYDFHFKRHRPNKLTPLINFILARSQGSLSSINFGSISDPSDRLFVSQRCPHLKYFEINLFEKRLHSQKKAIGVDISKLKELEGMEVPAGFIDETTLKQIGKCCPNFIKLGLGFPLWETTSSLISLSLPKLKILDLSGCWISRNSLLVILKGCKELEHLNISRCFQKTNNEIPIFKPIMIDADHEIQQLASRLKEFKCDDSMDTNGFCRSKCRDICIKLTATKEHSLHCSKIVSYGVLGDKDGAGKELVTKPNMQAILDSVKGMVVQVHDK</sequence>
<proteinExistence type="predicted"/>
<gene>
    <name evidence="2" type="ORF">AQUCO_01700149v1</name>
</gene>
<dbReference type="InterPro" id="IPR001810">
    <property type="entry name" value="F-box_dom"/>
</dbReference>